<comment type="caution">
    <text evidence="1">The sequence shown here is derived from an EMBL/GenBank/DDBJ whole genome shotgun (WGS) entry which is preliminary data.</text>
</comment>
<gene>
    <name evidence="1" type="ORF">K0M31_018748</name>
</gene>
<keyword evidence="2" id="KW-1185">Reference proteome</keyword>
<name>A0AA40KRZ0_9HYME</name>
<proteinExistence type="predicted"/>
<organism evidence="1 2">
    <name type="scientific">Melipona bicolor</name>
    <dbReference type="NCBI Taxonomy" id="60889"/>
    <lineage>
        <taxon>Eukaryota</taxon>
        <taxon>Metazoa</taxon>
        <taxon>Ecdysozoa</taxon>
        <taxon>Arthropoda</taxon>
        <taxon>Hexapoda</taxon>
        <taxon>Insecta</taxon>
        <taxon>Pterygota</taxon>
        <taxon>Neoptera</taxon>
        <taxon>Endopterygota</taxon>
        <taxon>Hymenoptera</taxon>
        <taxon>Apocrita</taxon>
        <taxon>Aculeata</taxon>
        <taxon>Apoidea</taxon>
        <taxon>Anthophila</taxon>
        <taxon>Apidae</taxon>
        <taxon>Melipona</taxon>
    </lineage>
</organism>
<reference evidence="1" key="1">
    <citation type="submission" date="2021-10" db="EMBL/GenBank/DDBJ databases">
        <title>Melipona bicolor Genome sequencing and assembly.</title>
        <authorList>
            <person name="Araujo N.S."/>
            <person name="Arias M.C."/>
        </authorList>
    </citation>
    <scope>NUCLEOTIDE SEQUENCE</scope>
    <source>
        <strain evidence="1">USP_2M_L1-L4_2017</strain>
        <tissue evidence="1">Whole body</tissue>
    </source>
</reference>
<dbReference type="AlphaFoldDB" id="A0AA40KRZ0"/>
<sequence length="140" mass="16460">MGQNGLKWGLWNPRGFSSKLCDLQGNYQLRDTQSSRTSFITLSRVEEHLLRAQPYDLAIQDDVFMHLRKVYRLGSVFNQASWEKLEITSQLKYIELHWHTVKNGYVDIYILFIVNRAHCTLLYRVIEKSSVETNSLAFLF</sequence>
<dbReference type="EMBL" id="JAHYIQ010000007">
    <property type="protein sequence ID" value="KAK1130629.1"/>
    <property type="molecule type" value="Genomic_DNA"/>
</dbReference>
<evidence type="ECO:0000313" key="2">
    <source>
        <dbReference type="Proteomes" id="UP001177670"/>
    </source>
</evidence>
<protein>
    <submittedName>
        <fullName evidence="1">Uncharacterized protein</fullName>
    </submittedName>
</protein>
<evidence type="ECO:0000313" key="1">
    <source>
        <dbReference type="EMBL" id="KAK1130629.1"/>
    </source>
</evidence>
<dbReference type="Proteomes" id="UP001177670">
    <property type="component" value="Unassembled WGS sequence"/>
</dbReference>
<accession>A0AA40KRZ0</accession>